<keyword evidence="1" id="KW-0012">Acyltransferase</keyword>
<dbReference type="EMBL" id="CM037022">
    <property type="protein sequence ID" value="KAH7667921.1"/>
    <property type="molecule type" value="Genomic_DNA"/>
</dbReference>
<protein>
    <submittedName>
        <fullName evidence="1">Protein S-acyltransferase protein</fullName>
        <ecNumber evidence="1">2.3.1.225</ecNumber>
    </submittedName>
</protein>
<comment type="caution">
    <text evidence="1">The sequence shown here is derived from an EMBL/GenBank/DDBJ whole genome shotgun (WGS) entry which is preliminary data.</text>
</comment>
<name>A0ACB7V423_DIOAL</name>
<organism evidence="1 2">
    <name type="scientific">Dioscorea alata</name>
    <name type="common">Purple yam</name>
    <dbReference type="NCBI Taxonomy" id="55571"/>
    <lineage>
        <taxon>Eukaryota</taxon>
        <taxon>Viridiplantae</taxon>
        <taxon>Streptophyta</taxon>
        <taxon>Embryophyta</taxon>
        <taxon>Tracheophyta</taxon>
        <taxon>Spermatophyta</taxon>
        <taxon>Magnoliopsida</taxon>
        <taxon>Liliopsida</taxon>
        <taxon>Dioscoreales</taxon>
        <taxon>Dioscoreaceae</taxon>
        <taxon>Dioscorea</taxon>
    </lineage>
</organism>
<evidence type="ECO:0000313" key="2">
    <source>
        <dbReference type="Proteomes" id="UP000827976"/>
    </source>
</evidence>
<gene>
    <name evidence="1" type="ORF">IHE45_12G090300</name>
</gene>
<evidence type="ECO:0000313" key="1">
    <source>
        <dbReference type="EMBL" id="KAH7667921.1"/>
    </source>
</evidence>
<dbReference type="Proteomes" id="UP000827976">
    <property type="component" value="Chromosome 12"/>
</dbReference>
<accession>A0ACB7V423</accession>
<keyword evidence="2" id="KW-1185">Reference proteome</keyword>
<sequence>MPRSQEPKRVMTPVVIVFFIMIYFYYATVFETIDNWLGLNSIVGFLNAVLFSLLTMMTILTYIMAIMSDPGTVPLRYRDLENPDIPLHEVKKNGELRFCMKCSCYRPPRAHHCSICDKCILKMWYQDHHCIWVSNCVGHQNYKIFILVVMYALATCGHATILLICAARDVFKTQEQTGEAYKISHITCGALLFPVTFVLTMLFLWHIYLALHNKTTIEHAQGVRERCLLDGVADIHRHPYDLGAYENFSLLFGRNAACWICPTKVDNGSGLHFRTTLDGTISAASSSSM</sequence>
<keyword evidence="1" id="KW-0808">Transferase</keyword>
<dbReference type="EC" id="2.3.1.225" evidence="1"/>
<reference evidence="2" key="1">
    <citation type="journal article" date="2022" name="Nat. Commun.">
        <title>Chromosome evolution and the genetic basis of agronomically important traits in greater yam.</title>
        <authorList>
            <person name="Bredeson J.V."/>
            <person name="Lyons J.B."/>
            <person name="Oniyinde I.O."/>
            <person name="Okereke N.R."/>
            <person name="Kolade O."/>
            <person name="Nnabue I."/>
            <person name="Nwadili C.O."/>
            <person name="Hribova E."/>
            <person name="Parker M."/>
            <person name="Nwogha J."/>
            <person name="Shu S."/>
            <person name="Carlson J."/>
            <person name="Kariba R."/>
            <person name="Muthemba S."/>
            <person name="Knop K."/>
            <person name="Barton G.J."/>
            <person name="Sherwood A.V."/>
            <person name="Lopez-Montes A."/>
            <person name="Asiedu R."/>
            <person name="Jamnadass R."/>
            <person name="Muchugi A."/>
            <person name="Goodstein D."/>
            <person name="Egesi C.N."/>
            <person name="Featherston J."/>
            <person name="Asfaw A."/>
            <person name="Simpson G.G."/>
            <person name="Dolezel J."/>
            <person name="Hendre P.S."/>
            <person name="Van Deynze A."/>
            <person name="Kumar P.L."/>
            <person name="Obidiegwu J.E."/>
            <person name="Bhattacharjee R."/>
            <person name="Rokhsar D.S."/>
        </authorList>
    </citation>
    <scope>NUCLEOTIDE SEQUENCE [LARGE SCALE GENOMIC DNA]</scope>
    <source>
        <strain evidence="2">cv. TDa95/00328</strain>
    </source>
</reference>
<proteinExistence type="predicted"/>